<dbReference type="OrthoDB" id="5430176at2"/>
<sequence>MNILMLAINDPAGTAIRFARALGRHTPHSCRVVTLETRYTHGWETDLHVPNLDAAGMDELGMLFEHADILHFHMTADEDTTFGPYLPRDFLAGKTIVHHHHGHPDFRGTPQKYRQKYAERDRRNLLVSTPDLLHFLPEARFQPNLVPQSDPAYLPLPFAERGDPRKLFRVGHSPTRKELKNTGDLLAANERIGPPLDLDIMDDIPHAQCLARKRRCHAVFDHMQGYYGMASLESLSQGVATIAGLADHTMDTIRETFGCDTIPWLLARNAEELEALLRELLHEPERAAAAGMTARQFMEDVWSERAVAQILGRFYDAIAA</sequence>
<comment type="caution">
    <text evidence="1">The sequence shown here is derived from an EMBL/GenBank/DDBJ whole genome shotgun (WGS) entry which is preliminary data.</text>
</comment>
<reference evidence="1 2" key="1">
    <citation type="submission" date="2018-06" db="EMBL/GenBank/DDBJ databases">
        <title>Complete genome of Desulfovibrio indonesiensis P37SLT.</title>
        <authorList>
            <person name="Crispim J.S."/>
            <person name="Vidigal P.M.P."/>
            <person name="Silva L.C.F."/>
            <person name="Laguardia C.N."/>
            <person name="Araujo L.C."/>
            <person name="Dias R.S."/>
            <person name="Sousa M.P."/>
            <person name="Paula S.O."/>
            <person name="Silva C."/>
        </authorList>
    </citation>
    <scope>NUCLEOTIDE SEQUENCE [LARGE SCALE GENOMIC DNA]</scope>
    <source>
        <strain evidence="1 2">P37SLT</strain>
    </source>
</reference>
<gene>
    <name evidence="1" type="ORF">DPQ33_17385</name>
</gene>
<organism evidence="1 2">
    <name type="scientific">Oceanidesulfovibrio indonesiensis</name>
    <dbReference type="NCBI Taxonomy" id="54767"/>
    <lineage>
        <taxon>Bacteria</taxon>
        <taxon>Pseudomonadati</taxon>
        <taxon>Thermodesulfobacteriota</taxon>
        <taxon>Desulfovibrionia</taxon>
        <taxon>Desulfovibrionales</taxon>
        <taxon>Desulfovibrionaceae</taxon>
        <taxon>Oceanidesulfovibrio</taxon>
    </lineage>
</organism>
<dbReference type="AlphaFoldDB" id="A0A7M3MAB5"/>
<keyword evidence="1" id="KW-0808">Transferase</keyword>
<dbReference type="Proteomes" id="UP000448292">
    <property type="component" value="Unassembled WGS sequence"/>
</dbReference>
<dbReference type="SUPFAM" id="SSF53756">
    <property type="entry name" value="UDP-Glycosyltransferase/glycogen phosphorylase"/>
    <property type="match status" value="1"/>
</dbReference>
<dbReference type="EMBL" id="QMIE01000023">
    <property type="protein sequence ID" value="TVM14553.1"/>
    <property type="molecule type" value="Genomic_DNA"/>
</dbReference>
<evidence type="ECO:0000313" key="2">
    <source>
        <dbReference type="Proteomes" id="UP000448292"/>
    </source>
</evidence>
<accession>A0A7M3MAB5</accession>
<protein>
    <submittedName>
        <fullName evidence="1">Glycosyltransferase family 1 protein</fullName>
    </submittedName>
</protein>
<proteinExistence type="predicted"/>
<dbReference type="GO" id="GO:0016740">
    <property type="term" value="F:transferase activity"/>
    <property type="evidence" value="ECO:0007669"/>
    <property type="project" value="UniProtKB-KW"/>
</dbReference>
<name>A0A7M3MAB5_9BACT</name>
<dbReference type="RefSeq" id="WP_144304497.1">
    <property type="nucleotide sequence ID" value="NZ_QMIE01000023.1"/>
</dbReference>
<evidence type="ECO:0000313" key="1">
    <source>
        <dbReference type="EMBL" id="TVM14553.1"/>
    </source>
</evidence>
<keyword evidence="2" id="KW-1185">Reference proteome</keyword>